<dbReference type="InterPro" id="IPR050389">
    <property type="entry name" value="LysR-type_TF"/>
</dbReference>
<dbReference type="EMBL" id="FONX01000006">
    <property type="protein sequence ID" value="SFE86284.1"/>
    <property type="molecule type" value="Genomic_DNA"/>
</dbReference>
<dbReference type="PRINTS" id="PR00039">
    <property type="entry name" value="HTHLYSR"/>
</dbReference>
<comment type="similarity">
    <text evidence="1">Belongs to the LysR transcriptional regulatory family.</text>
</comment>
<accession>A0A1I2E080</accession>
<dbReference type="InterPro" id="IPR005119">
    <property type="entry name" value="LysR_subst-bd"/>
</dbReference>
<protein>
    <submittedName>
        <fullName evidence="6">DNA-binding transcriptional regulator, LysR family</fullName>
    </submittedName>
</protein>
<dbReference type="AlphaFoldDB" id="A0A1I2E080"/>
<dbReference type="RefSeq" id="WP_059400377.1">
    <property type="nucleotide sequence ID" value="NZ_FONX01000006.1"/>
</dbReference>
<evidence type="ECO:0000313" key="7">
    <source>
        <dbReference type="Proteomes" id="UP000199119"/>
    </source>
</evidence>
<keyword evidence="4" id="KW-0804">Transcription</keyword>
<evidence type="ECO:0000256" key="4">
    <source>
        <dbReference type="ARBA" id="ARBA00023163"/>
    </source>
</evidence>
<evidence type="ECO:0000259" key="5">
    <source>
        <dbReference type="PROSITE" id="PS50931"/>
    </source>
</evidence>
<reference evidence="7" key="1">
    <citation type="submission" date="2016-10" db="EMBL/GenBank/DDBJ databases">
        <authorList>
            <person name="Varghese N."/>
            <person name="Submissions S."/>
        </authorList>
    </citation>
    <scope>NUCLEOTIDE SEQUENCE [LARGE SCALE GENOMIC DNA]</scope>
    <source>
        <strain evidence="7">DSM 27981</strain>
    </source>
</reference>
<dbReference type="SUPFAM" id="SSF46785">
    <property type="entry name" value="Winged helix' DNA-binding domain"/>
    <property type="match status" value="1"/>
</dbReference>
<evidence type="ECO:0000256" key="3">
    <source>
        <dbReference type="ARBA" id="ARBA00023125"/>
    </source>
</evidence>
<dbReference type="GO" id="GO:0003700">
    <property type="term" value="F:DNA-binding transcription factor activity"/>
    <property type="evidence" value="ECO:0007669"/>
    <property type="project" value="InterPro"/>
</dbReference>
<dbReference type="PANTHER" id="PTHR30118">
    <property type="entry name" value="HTH-TYPE TRANSCRIPTIONAL REGULATOR LEUO-RELATED"/>
    <property type="match status" value="1"/>
</dbReference>
<dbReference type="InterPro" id="IPR036388">
    <property type="entry name" value="WH-like_DNA-bd_sf"/>
</dbReference>
<dbReference type="InterPro" id="IPR000847">
    <property type="entry name" value="LysR_HTH_N"/>
</dbReference>
<sequence>MALDIDLLRVVQALARHGSVTAAAASLNLSQSTVSHALSRLRAHYGDPLFERSGNQLTRTPLAIKLATEAERLLLDFERVQRLSESFDPQRSSRVFRIHMIDVAELVFLPGLLRRIANEDWRIGLEIVRAGGEEVWAELEAGRIDLVIGTPSKAHPNLYRQRLLEQQYVGIARKSHPLRAELQTVSGYLRSAHCVVTPRGPAIGRIEAALAALSPSRRVQLQVPDFLSVPSLVAQSDLVAAVPESLVALHPDRPRLHVFALPIAQPRFTVVQHWHRRVHGDGANKWLRTLLRQVAPQLLASGH</sequence>
<dbReference type="SUPFAM" id="SSF53850">
    <property type="entry name" value="Periplasmic binding protein-like II"/>
    <property type="match status" value="1"/>
</dbReference>
<name>A0A1I2E080_9BURK</name>
<proteinExistence type="inferred from homology"/>
<dbReference type="InterPro" id="IPR036390">
    <property type="entry name" value="WH_DNA-bd_sf"/>
</dbReference>
<evidence type="ECO:0000256" key="2">
    <source>
        <dbReference type="ARBA" id="ARBA00023015"/>
    </source>
</evidence>
<evidence type="ECO:0000313" key="6">
    <source>
        <dbReference type="EMBL" id="SFE86284.1"/>
    </source>
</evidence>
<keyword evidence="7" id="KW-1185">Reference proteome</keyword>
<keyword evidence="2" id="KW-0805">Transcription regulation</keyword>
<evidence type="ECO:0000256" key="1">
    <source>
        <dbReference type="ARBA" id="ARBA00009437"/>
    </source>
</evidence>
<dbReference type="CDD" id="cd08459">
    <property type="entry name" value="PBP2_DntR_NahR_LinR_like"/>
    <property type="match status" value="1"/>
</dbReference>
<dbReference type="Gene3D" id="3.40.190.10">
    <property type="entry name" value="Periplasmic binding protein-like II"/>
    <property type="match status" value="2"/>
</dbReference>
<dbReference type="PROSITE" id="PS50931">
    <property type="entry name" value="HTH_LYSR"/>
    <property type="match status" value="1"/>
</dbReference>
<dbReference type="STRING" id="1177982.SAMN04489711_106143"/>
<dbReference type="OrthoDB" id="8583877at2"/>
<gene>
    <name evidence="6" type="ORF">SAMN04489711_106143</name>
</gene>
<organism evidence="6 7">
    <name type="scientific">Paracidovorax wautersii</name>
    <dbReference type="NCBI Taxonomy" id="1177982"/>
    <lineage>
        <taxon>Bacteria</taxon>
        <taxon>Pseudomonadati</taxon>
        <taxon>Pseudomonadota</taxon>
        <taxon>Betaproteobacteria</taxon>
        <taxon>Burkholderiales</taxon>
        <taxon>Comamonadaceae</taxon>
        <taxon>Paracidovorax</taxon>
    </lineage>
</organism>
<dbReference type="Proteomes" id="UP000199119">
    <property type="component" value="Unassembled WGS sequence"/>
</dbReference>
<dbReference type="Pfam" id="PF03466">
    <property type="entry name" value="LysR_substrate"/>
    <property type="match status" value="1"/>
</dbReference>
<dbReference type="GO" id="GO:0003677">
    <property type="term" value="F:DNA binding"/>
    <property type="evidence" value="ECO:0007669"/>
    <property type="project" value="UniProtKB-KW"/>
</dbReference>
<feature type="domain" description="HTH lysR-type" evidence="5">
    <location>
        <begin position="3"/>
        <end position="60"/>
    </location>
</feature>
<keyword evidence="3 6" id="KW-0238">DNA-binding</keyword>
<dbReference type="Pfam" id="PF00126">
    <property type="entry name" value="HTH_1"/>
    <property type="match status" value="1"/>
</dbReference>
<dbReference type="Gene3D" id="1.10.10.10">
    <property type="entry name" value="Winged helix-like DNA-binding domain superfamily/Winged helix DNA-binding domain"/>
    <property type="match status" value="1"/>
</dbReference>
<dbReference type="PANTHER" id="PTHR30118:SF15">
    <property type="entry name" value="TRANSCRIPTIONAL REGULATORY PROTEIN"/>
    <property type="match status" value="1"/>
</dbReference>